<keyword evidence="7" id="KW-0862">Zinc</keyword>
<dbReference type="InterPro" id="IPR010275">
    <property type="entry name" value="MepK"/>
</dbReference>
<dbReference type="SUPFAM" id="SSF55166">
    <property type="entry name" value="Hedgehog/DD-peptidase"/>
    <property type="match status" value="1"/>
</dbReference>
<evidence type="ECO:0000256" key="8">
    <source>
        <dbReference type="ARBA" id="ARBA00023049"/>
    </source>
</evidence>
<dbReference type="Pfam" id="PF05951">
    <property type="entry name" value="Peptidase_M15_2"/>
    <property type="match status" value="1"/>
</dbReference>
<gene>
    <name evidence="12" type="ORF">RIEGSTA812A_PEG_800</name>
</gene>
<evidence type="ECO:0000256" key="5">
    <source>
        <dbReference type="ARBA" id="ARBA00022729"/>
    </source>
</evidence>
<dbReference type="GO" id="GO:0006508">
    <property type="term" value="P:proteolysis"/>
    <property type="evidence" value="ECO:0007669"/>
    <property type="project" value="UniProtKB-KW"/>
</dbReference>
<keyword evidence="8" id="KW-0482">Metalloprotease</keyword>
<evidence type="ECO:0000256" key="4">
    <source>
        <dbReference type="ARBA" id="ARBA00022723"/>
    </source>
</evidence>
<dbReference type="GO" id="GO:0071555">
    <property type="term" value="P:cell wall organization"/>
    <property type="evidence" value="ECO:0007669"/>
    <property type="project" value="UniProtKB-KW"/>
</dbReference>
<keyword evidence="6" id="KW-0378">Hydrolase</keyword>
<organism evidence="12">
    <name type="scientific">invertebrate metagenome</name>
    <dbReference type="NCBI Taxonomy" id="1711999"/>
    <lineage>
        <taxon>unclassified sequences</taxon>
        <taxon>metagenomes</taxon>
        <taxon>organismal metagenomes</taxon>
    </lineage>
</organism>
<protein>
    <recommendedName>
        <fullName evidence="11">Murein endopeptidase K</fullName>
    </recommendedName>
</protein>
<accession>A0A484H5L4</accession>
<comment type="cofactor">
    <cofactor evidence="1">
        <name>Zn(2+)</name>
        <dbReference type="ChEBI" id="CHEBI:29105"/>
    </cofactor>
</comment>
<name>A0A484H5L4_9ZZZZ</name>
<dbReference type="GO" id="GO:0008237">
    <property type="term" value="F:metallopeptidase activity"/>
    <property type="evidence" value="ECO:0007669"/>
    <property type="project" value="UniProtKB-KW"/>
</dbReference>
<evidence type="ECO:0000256" key="7">
    <source>
        <dbReference type="ARBA" id="ARBA00022833"/>
    </source>
</evidence>
<evidence type="ECO:0000256" key="11">
    <source>
        <dbReference type="ARBA" id="ARBA00093666"/>
    </source>
</evidence>
<comment type="pathway">
    <text evidence="2">Cell wall biogenesis; cell wall polysaccharide biosynthesis.</text>
</comment>
<sequence length="184" mass="20994">MNEERGRNITRRSLVLLGGSSLLAMMLHPVSAAVHFQTERALSLDVLPTGEKLKRVYWAEGHYIPQALREIHYLLRDYRAGEVKTIDVKLLDLLHEIRALIGSRSPFEVVSGYRSQQTNRWLQRTNPSVARHSYHTQGMAVDFRLPDCDLVKLKAVALKLGRGGVGYYPHTAFLHVDVGPRRQW</sequence>
<evidence type="ECO:0000256" key="1">
    <source>
        <dbReference type="ARBA" id="ARBA00001947"/>
    </source>
</evidence>
<dbReference type="AlphaFoldDB" id="A0A484H5L4"/>
<comment type="similarity">
    <text evidence="10">Belongs to the peptidase M15 family.</text>
</comment>
<keyword evidence="3" id="KW-0645">Protease</keyword>
<evidence type="ECO:0000256" key="6">
    <source>
        <dbReference type="ARBA" id="ARBA00022801"/>
    </source>
</evidence>
<keyword evidence="4" id="KW-0479">Metal-binding</keyword>
<dbReference type="PANTHER" id="PTHR37425">
    <property type="match status" value="1"/>
</dbReference>
<evidence type="ECO:0000256" key="10">
    <source>
        <dbReference type="ARBA" id="ARBA00093448"/>
    </source>
</evidence>
<evidence type="ECO:0000256" key="2">
    <source>
        <dbReference type="ARBA" id="ARBA00004776"/>
    </source>
</evidence>
<dbReference type="InterPro" id="IPR009045">
    <property type="entry name" value="Zn_M74/Hedgehog-like"/>
</dbReference>
<dbReference type="Gene3D" id="3.30.1380.10">
    <property type="match status" value="1"/>
</dbReference>
<dbReference type="PANTHER" id="PTHR37425:SF1">
    <property type="entry name" value="OUTER MEMBRANE PROTEIN"/>
    <property type="match status" value="1"/>
</dbReference>
<evidence type="ECO:0000256" key="9">
    <source>
        <dbReference type="ARBA" id="ARBA00023316"/>
    </source>
</evidence>
<dbReference type="EMBL" id="LR026963">
    <property type="protein sequence ID" value="VBB69327.1"/>
    <property type="molecule type" value="Genomic_DNA"/>
</dbReference>
<keyword evidence="5" id="KW-0732">Signal</keyword>
<evidence type="ECO:0000256" key="3">
    <source>
        <dbReference type="ARBA" id="ARBA00022670"/>
    </source>
</evidence>
<proteinExistence type="inferred from homology"/>
<evidence type="ECO:0000313" key="12">
    <source>
        <dbReference type="EMBL" id="VBB69327.1"/>
    </source>
</evidence>
<reference evidence="12" key="1">
    <citation type="submission" date="2018-10" db="EMBL/GenBank/DDBJ databases">
        <authorList>
            <person name="Gruber-Vodicka H."/>
            <person name="Jaeckle O."/>
        </authorList>
    </citation>
    <scope>NUCLEOTIDE SEQUENCE</scope>
</reference>
<dbReference type="GO" id="GO:0046872">
    <property type="term" value="F:metal ion binding"/>
    <property type="evidence" value="ECO:0007669"/>
    <property type="project" value="UniProtKB-KW"/>
</dbReference>
<keyword evidence="9" id="KW-0961">Cell wall biogenesis/degradation</keyword>